<dbReference type="InterPro" id="IPR013087">
    <property type="entry name" value="Znf_C2H2_type"/>
</dbReference>
<dbReference type="EMBL" id="BTRK01000003">
    <property type="protein sequence ID" value="GMR44049.1"/>
    <property type="molecule type" value="Genomic_DNA"/>
</dbReference>
<evidence type="ECO:0000313" key="4">
    <source>
        <dbReference type="Proteomes" id="UP001328107"/>
    </source>
</evidence>
<evidence type="ECO:0000259" key="2">
    <source>
        <dbReference type="SMART" id="SM00355"/>
    </source>
</evidence>
<feature type="compositionally biased region" description="Basic residues" evidence="1">
    <location>
        <begin position="1"/>
        <end position="10"/>
    </location>
</feature>
<dbReference type="SMART" id="SM00355">
    <property type="entry name" value="ZnF_C2H2"/>
    <property type="match status" value="2"/>
</dbReference>
<feature type="non-terminal residue" evidence="3">
    <location>
        <position position="198"/>
    </location>
</feature>
<name>A0AAN4ZQ93_9BILA</name>
<dbReference type="Proteomes" id="UP001328107">
    <property type="component" value="Unassembled WGS sequence"/>
</dbReference>
<sequence length="198" mass="22890">VEVEKRRRSNRNISGRVKYTDYMEESDREEEPSVKKKRSESVESMDKIIPKKMQSSSKRDFQSKTVRMSSKDSEDTNSDKNEVKCPECEYSSRSAYAWWKHLKVKHSTTPTLAGCLLRCDCGNESFSFSHSHECEISNFTVIRKGNGPIRRLQVTPQCILCKKYPKTPCGYTEHLKRSHKTTLKKNGIYLICACGLNY</sequence>
<protein>
    <recommendedName>
        <fullName evidence="2">C2H2-type domain-containing protein</fullName>
    </recommendedName>
</protein>
<feature type="non-terminal residue" evidence="3">
    <location>
        <position position="1"/>
    </location>
</feature>
<dbReference type="AlphaFoldDB" id="A0AAN4ZQ93"/>
<gene>
    <name evidence="3" type="ORF">PMAYCL1PPCAC_14244</name>
</gene>
<accession>A0AAN4ZQ93</accession>
<evidence type="ECO:0000256" key="1">
    <source>
        <dbReference type="SAM" id="MobiDB-lite"/>
    </source>
</evidence>
<comment type="caution">
    <text evidence="3">The sequence shown here is derived from an EMBL/GenBank/DDBJ whole genome shotgun (WGS) entry which is preliminary data.</text>
</comment>
<feature type="compositionally biased region" description="Basic and acidic residues" evidence="1">
    <location>
        <begin position="31"/>
        <end position="49"/>
    </location>
</feature>
<organism evidence="3 4">
    <name type="scientific">Pristionchus mayeri</name>
    <dbReference type="NCBI Taxonomy" id="1317129"/>
    <lineage>
        <taxon>Eukaryota</taxon>
        <taxon>Metazoa</taxon>
        <taxon>Ecdysozoa</taxon>
        <taxon>Nematoda</taxon>
        <taxon>Chromadorea</taxon>
        <taxon>Rhabditida</taxon>
        <taxon>Rhabditina</taxon>
        <taxon>Diplogasteromorpha</taxon>
        <taxon>Diplogasteroidea</taxon>
        <taxon>Neodiplogasteridae</taxon>
        <taxon>Pristionchus</taxon>
    </lineage>
</organism>
<feature type="compositionally biased region" description="Basic and acidic residues" evidence="1">
    <location>
        <begin position="69"/>
        <end position="82"/>
    </location>
</feature>
<keyword evidence="4" id="KW-1185">Reference proteome</keyword>
<feature type="domain" description="C2H2-type" evidence="2">
    <location>
        <begin position="83"/>
        <end position="106"/>
    </location>
</feature>
<proteinExistence type="predicted"/>
<evidence type="ECO:0000313" key="3">
    <source>
        <dbReference type="EMBL" id="GMR44049.1"/>
    </source>
</evidence>
<feature type="domain" description="C2H2-type" evidence="2">
    <location>
        <begin position="156"/>
        <end position="179"/>
    </location>
</feature>
<reference evidence="4" key="1">
    <citation type="submission" date="2022-10" db="EMBL/GenBank/DDBJ databases">
        <title>Genome assembly of Pristionchus species.</title>
        <authorList>
            <person name="Yoshida K."/>
            <person name="Sommer R.J."/>
        </authorList>
    </citation>
    <scope>NUCLEOTIDE SEQUENCE [LARGE SCALE GENOMIC DNA]</scope>
    <source>
        <strain evidence="4">RS5460</strain>
    </source>
</reference>
<feature type="region of interest" description="Disordered" evidence="1">
    <location>
        <begin position="1"/>
        <end position="82"/>
    </location>
</feature>